<keyword evidence="3" id="KW-1185">Reference proteome</keyword>
<sequence>GTEINLIGDMDSLHPPHLTLVSREEMRQLRG</sequence>
<organism evidence="2 3">
    <name type="scientific">Kipferlia bialata</name>
    <dbReference type="NCBI Taxonomy" id="797122"/>
    <lineage>
        <taxon>Eukaryota</taxon>
        <taxon>Metamonada</taxon>
        <taxon>Carpediemonas-like organisms</taxon>
        <taxon>Kipferlia</taxon>
    </lineage>
</organism>
<evidence type="ECO:0000313" key="2">
    <source>
        <dbReference type="EMBL" id="GCA64561.1"/>
    </source>
</evidence>
<evidence type="ECO:0000256" key="1">
    <source>
        <dbReference type="SAM" id="MobiDB-lite"/>
    </source>
</evidence>
<comment type="caution">
    <text evidence="2">The sequence shown here is derived from an EMBL/GenBank/DDBJ whole genome shotgun (WGS) entry which is preliminary data.</text>
</comment>
<feature type="region of interest" description="Disordered" evidence="1">
    <location>
        <begin position="1"/>
        <end position="31"/>
    </location>
</feature>
<reference evidence="2 3" key="1">
    <citation type="journal article" date="2018" name="PLoS ONE">
        <title>The draft genome of Kipferlia bialata reveals reductive genome evolution in fornicate parasites.</title>
        <authorList>
            <person name="Tanifuji G."/>
            <person name="Takabayashi S."/>
            <person name="Kume K."/>
            <person name="Takagi M."/>
            <person name="Nakayama T."/>
            <person name="Kamikawa R."/>
            <person name="Inagaki Y."/>
            <person name="Hashimoto T."/>
        </authorList>
    </citation>
    <scope>NUCLEOTIDE SEQUENCE [LARGE SCALE GENOMIC DNA]</scope>
    <source>
        <strain evidence="2">NY0173</strain>
    </source>
</reference>
<evidence type="ECO:0000313" key="3">
    <source>
        <dbReference type="Proteomes" id="UP000265618"/>
    </source>
</evidence>
<name>A0A391NTH3_9EUKA</name>
<dbReference type="Proteomes" id="UP000265618">
    <property type="component" value="Unassembled WGS sequence"/>
</dbReference>
<accession>A0A391NTH3</accession>
<gene>
    <name evidence="2" type="ORF">KIPB_014655</name>
</gene>
<proteinExistence type="predicted"/>
<feature type="compositionally biased region" description="Basic and acidic residues" evidence="1">
    <location>
        <begin position="22"/>
        <end position="31"/>
    </location>
</feature>
<dbReference type="EMBL" id="BDIP01007670">
    <property type="protein sequence ID" value="GCA64561.1"/>
    <property type="molecule type" value="Genomic_DNA"/>
</dbReference>
<protein>
    <submittedName>
        <fullName evidence="2">Uncharacterized protein</fullName>
    </submittedName>
</protein>
<feature type="non-terminal residue" evidence="2">
    <location>
        <position position="1"/>
    </location>
</feature>
<dbReference type="AlphaFoldDB" id="A0A391NTH3"/>